<reference evidence="10 11" key="1">
    <citation type="submission" date="2015-03" db="EMBL/GenBank/DDBJ databases">
        <title>Draft genome sequence of Luteibacter yeojuensis strain SU11.</title>
        <authorList>
            <person name="Sulaiman J."/>
            <person name="Priya K."/>
            <person name="Chan K.-G."/>
        </authorList>
    </citation>
    <scope>NUCLEOTIDE SEQUENCE [LARGE SCALE GENOMIC DNA]</scope>
    <source>
        <strain evidence="10 11">SU11</strain>
    </source>
</reference>
<feature type="domain" description="Septum formation inhibitor MinC N-terminal" evidence="9">
    <location>
        <begin position="15"/>
        <end position="84"/>
    </location>
</feature>
<keyword evidence="2 6" id="KW-0132">Cell division</keyword>
<evidence type="ECO:0000256" key="3">
    <source>
        <dbReference type="ARBA" id="ARBA00023210"/>
    </source>
</evidence>
<feature type="domain" description="Septum formation inhibitor MinC C-terminal" evidence="8">
    <location>
        <begin position="158"/>
        <end position="254"/>
    </location>
</feature>
<evidence type="ECO:0000256" key="7">
    <source>
        <dbReference type="SAM" id="MobiDB-lite"/>
    </source>
</evidence>
<evidence type="ECO:0000256" key="1">
    <source>
        <dbReference type="ARBA" id="ARBA00006291"/>
    </source>
</evidence>
<dbReference type="InterPro" id="IPR005526">
    <property type="entry name" value="Septum_form_inhib_MinC_C"/>
</dbReference>
<dbReference type="Gene3D" id="2.160.20.70">
    <property type="match status" value="1"/>
</dbReference>
<dbReference type="InterPro" id="IPR013033">
    <property type="entry name" value="MinC"/>
</dbReference>
<keyword evidence="4 6" id="KW-0131">Cell cycle</keyword>
<dbReference type="RefSeq" id="WP_045829467.1">
    <property type="nucleotide sequence ID" value="NZ_JZRB01000020.1"/>
</dbReference>
<evidence type="ECO:0000256" key="4">
    <source>
        <dbReference type="ARBA" id="ARBA00023306"/>
    </source>
</evidence>
<evidence type="ECO:0000256" key="6">
    <source>
        <dbReference type="HAMAP-Rule" id="MF_00267"/>
    </source>
</evidence>
<dbReference type="NCBIfam" id="TIGR01222">
    <property type="entry name" value="minC"/>
    <property type="match status" value="1"/>
</dbReference>
<dbReference type="InterPro" id="IPR036145">
    <property type="entry name" value="MinC_C_sf"/>
</dbReference>
<dbReference type="AlphaFoldDB" id="A0A0F3KTM0"/>
<evidence type="ECO:0000313" key="10">
    <source>
        <dbReference type="EMBL" id="KJV34307.1"/>
    </source>
</evidence>
<gene>
    <name evidence="6 10" type="primary">minC</name>
    <name evidence="10" type="ORF">VI08_10140</name>
</gene>
<comment type="caution">
    <text evidence="10">The sequence shown here is derived from an EMBL/GenBank/DDBJ whole genome shotgun (WGS) entry which is preliminary data.</text>
</comment>
<dbReference type="Pfam" id="PF03775">
    <property type="entry name" value="MinC_C"/>
    <property type="match status" value="1"/>
</dbReference>
<dbReference type="PANTHER" id="PTHR34108:SF1">
    <property type="entry name" value="SEPTUM SITE-DETERMINING PROTEIN MINC"/>
    <property type="match status" value="1"/>
</dbReference>
<organism evidence="10 11">
    <name type="scientific">Luteibacter yeojuensis</name>
    <dbReference type="NCBI Taxonomy" id="345309"/>
    <lineage>
        <taxon>Bacteria</taxon>
        <taxon>Pseudomonadati</taxon>
        <taxon>Pseudomonadota</taxon>
        <taxon>Gammaproteobacteria</taxon>
        <taxon>Lysobacterales</taxon>
        <taxon>Rhodanobacteraceae</taxon>
        <taxon>Luteibacter</taxon>
    </lineage>
</organism>
<comment type="subunit">
    <text evidence="6">Interacts with MinD and FtsZ.</text>
</comment>
<evidence type="ECO:0000256" key="5">
    <source>
        <dbReference type="ARBA" id="ARBA00025606"/>
    </source>
</evidence>
<dbReference type="SUPFAM" id="SSF63848">
    <property type="entry name" value="Cell-division inhibitor MinC, C-terminal domain"/>
    <property type="match status" value="1"/>
</dbReference>
<dbReference type="GO" id="GO:0051302">
    <property type="term" value="P:regulation of cell division"/>
    <property type="evidence" value="ECO:0007669"/>
    <property type="project" value="InterPro"/>
</dbReference>
<dbReference type="GO" id="GO:1901891">
    <property type="term" value="P:regulation of cell septum assembly"/>
    <property type="evidence" value="ECO:0007669"/>
    <property type="project" value="InterPro"/>
</dbReference>
<evidence type="ECO:0000256" key="2">
    <source>
        <dbReference type="ARBA" id="ARBA00022618"/>
    </source>
</evidence>
<evidence type="ECO:0000313" key="11">
    <source>
        <dbReference type="Proteomes" id="UP000033651"/>
    </source>
</evidence>
<dbReference type="PATRIC" id="fig|345309.4.peg.1365"/>
<dbReference type="InterPro" id="IPR016098">
    <property type="entry name" value="CAP/MinC_C"/>
</dbReference>
<dbReference type="OrthoDB" id="9794530at2"/>
<dbReference type="Proteomes" id="UP000033651">
    <property type="component" value="Unassembled WGS sequence"/>
</dbReference>
<dbReference type="PANTHER" id="PTHR34108">
    <property type="entry name" value="SEPTUM SITE-DETERMINING PROTEIN MINC"/>
    <property type="match status" value="1"/>
</dbReference>
<dbReference type="Gene3D" id="3.30.70.260">
    <property type="match status" value="1"/>
</dbReference>
<accession>A0A0F3KTM0</accession>
<comment type="similarity">
    <text evidence="1 6">Belongs to the MinC family.</text>
</comment>
<dbReference type="GO" id="GO:0000902">
    <property type="term" value="P:cell morphogenesis"/>
    <property type="evidence" value="ECO:0007669"/>
    <property type="project" value="InterPro"/>
</dbReference>
<evidence type="ECO:0000259" key="9">
    <source>
        <dbReference type="Pfam" id="PF05209"/>
    </source>
</evidence>
<comment type="function">
    <text evidence="5 6">Cell division inhibitor that blocks the formation of polar Z ring septums. Rapidly oscillates between the poles of the cell to destabilize FtsZ filaments that have formed before they mature into polar Z rings. Prevents FtsZ polymerization.</text>
</comment>
<keyword evidence="3 6" id="KW-0717">Septation</keyword>
<dbReference type="EMBL" id="JZRB01000020">
    <property type="protein sequence ID" value="KJV34307.1"/>
    <property type="molecule type" value="Genomic_DNA"/>
</dbReference>
<dbReference type="InterPro" id="IPR007874">
    <property type="entry name" value="MinC_N"/>
</dbReference>
<dbReference type="HAMAP" id="MF_00267">
    <property type="entry name" value="MinC"/>
    <property type="match status" value="1"/>
</dbReference>
<dbReference type="GO" id="GO:0000917">
    <property type="term" value="P:division septum assembly"/>
    <property type="evidence" value="ECO:0007669"/>
    <property type="project" value="UniProtKB-KW"/>
</dbReference>
<dbReference type="Pfam" id="PF05209">
    <property type="entry name" value="MinC_N"/>
    <property type="match status" value="1"/>
</dbReference>
<feature type="region of interest" description="Disordered" evidence="7">
    <location>
        <begin position="124"/>
        <end position="156"/>
    </location>
</feature>
<protein>
    <recommendedName>
        <fullName evidence="6">Probable septum site-determining protein MinC</fullName>
    </recommendedName>
</protein>
<proteinExistence type="inferred from homology"/>
<name>A0A0F3KTM0_9GAMM</name>
<evidence type="ECO:0000259" key="8">
    <source>
        <dbReference type="Pfam" id="PF03775"/>
    </source>
</evidence>
<keyword evidence="11" id="KW-1185">Reference proteome</keyword>
<sequence>MSARAESLEAACDLRFGQVGIACVRVRRVDAAALVEELERRVRSAPQMFTRAAVVLDLSHLPRLPDDGMVDAMLEAIRSAGMLPVGLAYGTSETEALAERMGLPLIAKFRAQYEPAQGEAAAAAPAPVAATPRAAEPAPVPGVEPGAAATAQHHAGSAVRSGQQVYARERDLVVAAAVANGAEVIADGSIHVYGSLRGRAMAGAQGDETARIFCSDFRAELVAIAGHYRVFEDIPKEFEGQAVQCWLDSGKLMIARL</sequence>